<dbReference type="InterPro" id="IPR000612">
    <property type="entry name" value="PMP3"/>
</dbReference>
<accession>A0A5N5MNT2</accession>
<feature type="transmembrane region" description="Helical" evidence="6">
    <location>
        <begin position="12"/>
        <end position="35"/>
    </location>
</feature>
<comment type="caution">
    <text evidence="7">The sequence shown here is derived from an EMBL/GenBank/DDBJ whole genome shotgun (WGS) entry which is preliminary data.</text>
</comment>
<evidence type="ECO:0000313" key="8">
    <source>
        <dbReference type="Proteomes" id="UP000326939"/>
    </source>
</evidence>
<evidence type="ECO:0000256" key="3">
    <source>
        <dbReference type="ARBA" id="ARBA00022692"/>
    </source>
</evidence>
<keyword evidence="4 6" id="KW-1133">Transmembrane helix</keyword>
<comment type="similarity">
    <text evidence="2">Belongs to the UPF0057 (PMP3) family.</text>
</comment>
<dbReference type="GO" id="GO:0016020">
    <property type="term" value="C:membrane"/>
    <property type="evidence" value="ECO:0007669"/>
    <property type="project" value="UniProtKB-SubCell"/>
</dbReference>
<sequence length="126" mass="14502">MADQGTANCIDILLAIILPPLGVFLKFGCGVRGVLDLLASHHFRLPPWNYLCHLRHHQVMILILISASCKHFDPPPSNFLLFVQVNLKGHDVFYPFIFVDNGELRRGLQDMVYACDRWLHLHQKSW</sequence>
<evidence type="ECO:0000256" key="6">
    <source>
        <dbReference type="SAM" id="Phobius"/>
    </source>
</evidence>
<dbReference type="EMBL" id="VDCV01000005">
    <property type="protein sequence ID" value="KAB5556053.1"/>
    <property type="molecule type" value="Genomic_DNA"/>
</dbReference>
<dbReference type="Proteomes" id="UP000326939">
    <property type="component" value="Chromosome 5"/>
</dbReference>
<keyword evidence="8" id="KW-1185">Reference proteome</keyword>
<keyword evidence="5 6" id="KW-0472">Membrane</keyword>
<evidence type="ECO:0000256" key="1">
    <source>
        <dbReference type="ARBA" id="ARBA00004370"/>
    </source>
</evidence>
<dbReference type="PROSITE" id="PS01309">
    <property type="entry name" value="UPF0057"/>
    <property type="match status" value="1"/>
</dbReference>
<evidence type="ECO:0000256" key="5">
    <source>
        <dbReference type="ARBA" id="ARBA00023136"/>
    </source>
</evidence>
<proteinExistence type="inferred from homology"/>
<evidence type="ECO:0000313" key="7">
    <source>
        <dbReference type="EMBL" id="KAB5556053.1"/>
    </source>
</evidence>
<gene>
    <name evidence="7" type="ORF">DKX38_006962</name>
</gene>
<keyword evidence="3 6" id="KW-0812">Transmembrane</keyword>
<dbReference type="Pfam" id="PF01679">
    <property type="entry name" value="Pmp3"/>
    <property type="match status" value="1"/>
</dbReference>
<protein>
    <submittedName>
        <fullName evidence="7">Uncharacterized protein</fullName>
    </submittedName>
</protein>
<reference evidence="8" key="1">
    <citation type="journal article" date="2019" name="Gigascience">
        <title>De novo genome assembly of the endangered Acer yangbiense, a plant species with extremely small populations endemic to Yunnan Province, China.</title>
        <authorList>
            <person name="Yang J."/>
            <person name="Wariss H.M."/>
            <person name="Tao L."/>
            <person name="Zhang R."/>
            <person name="Yun Q."/>
            <person name="Hollingsworth P."/>
            <person name="Dao Z."/>
            <person name="Luo G."/>
            <person name="Guo H."/>
            <person name="Ma Y."/>
            <person name="Sun W."/>
        </authorList>
    </citation>
    <scope>NUCLEOTIDE SEQUENCE [LARGE SCALE GENOMIC DNA]</scope>
    <source>
        <strain evidence="8">cv. br00</strain>
    </source>
</reference>
<evidence type="ECO:0000256" key="2">
    <source>
        <dbReference type="ARBA" id="ARBA00009530"/>
    </source>
</evidence>
<comment type="subcellular location">
    <subcellularLocation>
        <location evidence="1">Membrane</location>
    </subcellularLocation>
</comment>
<evidence type="ECO:0000256" key="4">
    <source>
        <dbReference type="ARBA" id="ARBA00022989"/>
    </source>
</evidence>
<dbReference type="AlphaFoldDB" id="A0A5N5MNT2"/>
<organism evidence="7 8">
    <name type="scientific">Salix brachista</name>
    <dbReference type="NCBI Taxonomy" id="2182728"/>
    <lineage>
        <taxon>Eukaryota</taxon>
        <taxon>Viridiplantae</taxon>
        <taxon>Streptophyta</taxon>
        <taxon>Embryophyta</taxon>
        <taxon>Tracheophyta</taxon>
        <taxon>Spermatophyta</taxon>
        <taxon>Magnoliopsida</taxon>
        <taxon>eudicotyledons</taxon>
        <taxon>Gunneridae</taxon>
        <taxon>Pentapetalae</taxon>
        <taxon>rosids</taxon>
        <taxon>fabids</taxon>
        <taxon>Malpighiales</taxon>
        <taxon>Salicaceae</taxon>
        <taxon>Saliceae</taxon>
        <taxon>Salix</taxon>
    </lineage>
</organism>
<name>A0A5N5MNT2_9ROSI</name>